<keyword evidence="5" id="KW-1185">Reference proteome</keyword>
<proteinExistence type="predicted"/>
<dbReference type="SMART" id="SM00066">
    <property type="entry name" value="GAL4"/>
    <property type="match status" value="1"/>
</dbReference>
<feature type="compositionally biased region" description="Low complexity" evidence="2">
    <location>
        <begin position="334"/>
        <end position="345"/>
    </location>
</feature>
<dbReference type="InterPro" id="IPR053178">
    <property type="entry name" value="Osmoadaptation_assoc"/>
</dbReference>
<dbReference type="InterPro" id="IPR036864">
    <property type="entry name" value="Zn2-C6_fun-type_DNA-bd_sf"/>
</dbReference>
<name>A0ABR0SLH0_9HYPO</name>
<dbReference type="PROSITE" id="PS50048">
    <property type="entry name" value="ZN2_CY6_FUNGAL_2"/>
    <property type="match status" value="1"/>
</dbReference>
<reference evidence="4 5" key="1">
    <citation type="submission" date="2024-01" db="EMBL/GenBank/DDBJ databases">
        <title>Complete genome of Cladobotryum mycophilum ATHUM6906.</title>
        <authorList>
            <person name="Christinaki A.C."/>
            <person name="Myridakis A.I."/>
            <person name="Kouvelis V.N."/>
        </authorList>
    </citation>
    <scope>NUCLEOTIDE SEQUENCE [LARGE SCALE GENOMIC DNA]</scope>
    <source>
        <strain evidence="4 5">ATHUM6906</strain>
    </source>
</reference>
<dbReference type="SUPFAM" id="SSF57701">
    <property type="entry name" value="Zn2/Cys6 DNA-binding domain"/>
    <property type="match status" value="1"/>
</dbReference>
<protein>
    <recommendedName>
        <fullName evidence="3">Zn(2)-C6 fungal-type domain-containing protein</fullName>
    </recommendedName>
</protein>
<dbReference type="Proteomes" id="UP001338125">
    <property type="component" value="Unassembled WGS sequence"/>
</dbReference>
<dbReference type="CDD" id="cd00067">
    <property type="entry name" value="GAL4"/>
    <property type="match status" value="1"/>
</dbReference>
<sequence>MLVGPFDGRKKRSRCQACSTSHLKCSGQAPCTNCERRHITCTFGQTRKTKAIILVERGKQKTVANWSDKKKLKTTSSAITETAITPPPLSLSRLIDDRLCYLYYFDVFAQANNFNGKKRMLSDEVKELAGLHSGHYLMDAMLALGALQAIKLKASDVPFVRQGLTLSLEYYASSIVGLRDAINVQGELMNEATGYGWGQHMIHGTAKALEASGPTSCRSGPNRTFFTQARVFEVSRTILFNESSFLTQPEWMDLSREMWSDEEADEWRPLDSLLDIMVMCSRMCSVLRIRQDEIVALGVDGQPSLEACSICADSYVLREALDSWYTSYAAPNHSPESITTATTTPSPTPTPNIQEEEDDSMILSRIFFASTSIYLSGAFDYGITHWTRLNLLPSTLDESTLETHTNTILRLTTLALDTTSLSPLLFLFPLRIAGARSREAWQREWVAGLVGRIGAGFAAAAAVRVDLEELWDRFAVGSVATDAQILEY</sequence>
<accession>A0ABR0SLH0</accession>
<comment type="caution">
    <text evidence="4">The sequence shown here is derived from an EMBL/GenBank/DDBJ whole genome shotgun (WGS) entry which is preliminary data.</text>
</comment>
<evidence type="ECO:0000256" key="2">
    <source>
        <dbReference type="SAM" id="MobiDB-lite"/>
    </source>
</evidence>
<keyword evidence="1" id="KW-0539">Nucleus</keyword>
<feature type="region of interest" description="Disordered" evidence="2">
    <location>
        <begin position="334"/>
        <end position="354"/>
    </location>
</feature>
<gene>
    <name evidence="4" type="ORF">PT974_06435</name>
</gene>
<organism evidence="4 5">
    <name type="scientific">Cladobotryum mycophilum</name>
    <dbReference type="NCBI Taxonomy" id="491253"/>
    <lineage>
        <taxon>Eukaryota</taxon>
        <taxon>Fungi</taxon>
        <taxon>Dikarya</taxon>
        <taxon>Ascomycota</taxon>
        <taxon>Pezizomycotina</taxon>
        <taxon>Sordariomycetes</taxon>
        <taxon>Hypocreomycetidae</taxon>
        <taxon>Hypocreales</taxon>
        <taxon>Hypocreaceae</taxon>
        <taxon>Cladobotryum</taxon>
    </lineage>
</organism>
<evidence type="ECO:0000313" key="5">
    <source>
        <dbReference type="Proteomes" id="UP001338125"/>
    </source>
</evidence>
<dbReference type="PANTHER" id="PTHR38111:SF2">
    <property type="entry name" value="FINGER DOMAIN PROTEIN, PUTATIVE (AFU_ORTHOLOGUE AFUA_1G01560)-RELATED"/>
    <property type="match status" value="1"/>
</dbReference>
<dbReference type="PANTHER" id="PTHR38111">
    <property type="entry name" value="ZN(2)-C6 FUNGAL-TYPE DOMAIN-CONTAINING PROTEIN-RELATED"/>
    <property type="match status" value="1"/>
</dbReference>
<dbReference type="EMBL" id="JAVFKD010000012">
    <property type="protein sequence ID" value="KAK5993009.1"/>
    <property type="molecule type" value="Genomic_DNA"/>
</dbReference>
<feature type="domain" description="Zn(2)-C6 fungal-type" evidence="3">
    <location>
        <begin position="14"/>
        <end position="43"/>
    </location>
</feature>
<dbReference type="Pfam" id="PF00172">
    <property type="entry name" value="Zn_clus"/>
    <property type="match status" value="1"/>
</dbReference>
<evidence type="ECO:0000313" key="4">
    <source>
        <dbReference type="EMBL" id="KAK5993009.1"/>
    </source>
</evidence>
<evidence type="ECO:0000259" key="3">
    <source>
        <dbReference type="PROSITE" id="PS50048"/>
    </source>
</evidence>
<dbReference type="InterPro" id="IPR001138">
    <property type="entry name" value="Zn2Cys6_DnaBD"/>
</dbReference>
<dbReference type="Gene3D" id="4.10.240.10">
    <property type="entry name" value="Zn(2)-C6 fungal-type DNA-binding domain"/>
    <property type="match status" value="1"/>
</dbReference>
<evidence type="ECO:0000256" key="1">
    <source>
        <dbReference type="ARBA" id="ARBA00023242"/>
    </source>
</evidence>